<sequence>MRELIPQKYRIFLFFLLIAILVGSFLLIFLNQSNISIPRKAKQIPSESFTFFEVGENTILTKEKVRTLKKALGQHRLENLTPVYLDFVRRGWLATHFPETQPLHDFFEKNRLRDPIASNTLKLTYRYAHQKNVPFQNIHFVFSAYTNQPMSLFLRLPGRGEAIVSDLKTRYGEPRILDNASVHGPGPTLVWKHKNDLLVVTILWDRYGKPETHIFIAYLDNMKDFQKTIMKFYPEPGIRTGF</sequence>
<keyword evidence="3" id="KW-1185">Reference proteome</keyword>
<dbReference type="EMBL" id="JAPFPW010000008">
    <property type="protein sequence ID" value="MCW7754016.1"/>
    <property type="molecule type" value="Genomic_DNA"/>
</dbReference>
<gene>
    <name evidence="2" type="ORF">OOT00_08455</name>
</gene>
<name>A0ABT3N977_9BACT</name>
<keyword evidence="1" id="KW-0472">Membrane</keyword>
<reference evidence="2 3" key="1">
    <citation type="submission" date="2022-11" db="EMBL/GenBank/DDBJ databases">
        <title>Desulfobotulus tamanensis H1 sp. nov. - anaerobic, alkaliphilic, sulphate reducing bacterium isolated from terrestrial mud volcano.</title>
        <authorList>
            <person name="Frolova A."/>
            <person name="Merkel A.Y."/>
            <person name="Slobodkin A.I."/>
        </authorList>
    </citation>
    <scope>NUCLEOTIDE SEQUENCE [LARGE SCALE GENOMIC DNA]</scope>
    <source>
        <strain evidence="2 3">H1</strain>
    </source>
</reference>
<dbReference type="Proteomes" id="UP001209681">
    <property type="component" value="Unassembled WGS sequence"/>
</dbReference>
<accession>A0ABT3N977</accession>
<feature type="transmembrane region" description="Helical" evidence="1">
    <location>
        <begin position="12"/>
        <end position="30"/>
    </location>
</feature>
<evidence type="ECO:0000313" key="2">
    <source>
        <dbReference type="EMBL" id="MCW7754016.1"/>
    </source>
</evidence>
<organism evidence="2 3">
    <name type="scientific">Desulfobotulus pelophilus</name>
    <dbReference type="NCBI Taxonomy" id="2823377"/>
    <lineage>
        <taxon>Bacteria</taxon>
        <taxon>Pseudomonadati</taxon>
        <taxon>Thermodesulfobacteriota</taxon>
        <taxon>Desulfobacteria</taxon>
        <taxon>Desulfobacterales</taxon>
        <taxon>Desulfobacteraceae</taxon>
        <taxon>Desulfobotulus</taxon>
    </lineage>
</organism>
<protein>
    <submittedName>
        <fullName evidence="2">Uncharacterized protein</fullName>
    </submittedName>
</protein>
<comment type="caution">
    <text evidence="2">The sequence shown here is derived from an EMBL/GenBank/DDBJ whole genome shotgun (WGS) entry which is preliminary data.</text>
</comment>
<keyword evidence="1" id="KW-0812">Transmembrane</keyword>
<dbReference type="RefSeq" id="WP_265424886.1">
    <property type="nucleotide sequence ID" value="NZ_JAPFPW010000008.1"/>
</dbReference>
<proteinExistence type="predicted"/>
<keyword evidence="1" id="KW-1133">Transmembrane helix</keyword>
<evidence type="ECO:0000313" key="3">
    <source>
        <dbReference type="Proteomes" id="UP001209681"/>
    </source>
</evidence>
<evidence type="ECO:0000256" key="1">
    <source>
        <dbReference type="SAM" id="Phobius"/>
    </source>
</evidence>